<evidence type="ECO:0000313" key="4">
    <source>
        <dbReference type="Proteomes" id="UP000316609"/>
    </source>
</evidence>
<organism evidence="3 4">
    <name type="scientific">Eiseniibacteriota bacterium</name>
    <dbReference type="NCBI Taxonomy" id="2212470"/>
    <lineage>
        <taxon>Bacteria</taxon>
        <taxon>Candidatus Eiseniibacteriota</taxon>
    </lineage>
</organism>
<gene>
    <name evidence="3" type="ORF">E6K78_00535</name>
</gene>
<reference evidence="3 4" key="1">
    <citation type="journal article" date="2019" name="Nat. Microbiol.">
        <title>Mediterranean grassland soil C-N compound turnover is dependent on rainfall and depth, and is mediated by genomically divergent microorganisms.</title>
        <authorList>
            <person name="Diamond S."/>
            <person name="Andeer P.F."/>
            <person name="Li Z."/>
            <person name="Crits-Christoph A."/>
            <person name="Burstein D."/>
            <person name="Anantharaman K."/>
            <person name="Lane K.R."/>
            <person name="Thomas B.C."/>
            <person name="Pan C."/>
            <person name="Northen T.R."/>
            <person name="Banfield J.F."/>
        </authorList>
    </citation>
    <scope>NUCLEOTIDE SEQUENCE [LARGE SCALE GENOMIC DNA]</scope>
    <source>
        <strain evidence="3">WS_8</strain>
    </source>
</reference>
<feature type="transmembrane region" description="Helical" evidence="1">
    <location>
        <begin position="157"/>
        <end position="175"/>
    </location>
</feature>
<evidence type="ECO:0000256" key="1">
    <source>
        <dbReference type="SAM" id="Phobius"/>
    </source>
</evidence>
<evidence type="ECO:0000259" key="2">
    <source>
        <dbReference type="SMART" id="SM00014"/>
    </source>
</evidence>
<dbReference type="AlphaFoldDB" id="A0A538TYC4"/>
<dbReference type="PANTHER" id="PTHR14969">
    <property type="entry name" value="SPHINGOSINE-1-PHOSPHATE PHOSPHOHYDROLASE"/>
    <property type="match status" value="1"/>
</dbReference>
<dbReference type="SUPFAM" id="SSF48317">
    <property type="entry name" value="Acid phosphatase/Vanadium-dependent haloperoxidase"/>
    <property type="match status" value="1"/>
</dbReference>
<protein>
    <submittedName>
        <fullName evidence="3">Phosphatase PAP2 family protein</fullName>
    </submittedName>
</protein>
<dbReference type="Pfam" id="PF01569">
    <property type="entry name" value="PAP2"/>
    <property type="match status" value="1"/>
</dbReference>
<keyword evidence="1" id="KW-1133">Transmembrane helix</keyword>
<dbReference type="InterPro" id="IPR036938">
    <property type="entry name" value="PAP2/HPO_sf"/>
</dbReference>
<dbReference type="EMBL" id="VBOY01000006">
    <property type="protein sequence ID" value="TMQ68644.1"/>
    <property type="molecule type" value="Genomic_DNA"/>
</dbReference>
<dbReference type="SMART" id="SM00014">
    <property type="entry name" value="acidPPc"/>
    <property type="match status" value="1"/>
</dbReference>
<name>A0A538TYC4_UNCEI</name>
<keyword evidence="1" id="KW-0472">Membrane</keyword>
<sequence length="199" mass="21108">MTVRTGAWILGAGLLTGALSGIQSLDEQVRDSVQARRQAGMDRVMQGISDAARQPTVLSLLLGAAVFGGPGGLQVARSAVLALIPTNLAVEGLKRTVNRTRPDGEHERSNASFPSSHAANAAALAWILAKRWPRASALFWIAAAAVAWSRIYLNRHFLSDVLVGVIIGVASSWVMSRWAEAQAARTAMSGGNRDGSRRV</sequence>
<proteinExistence type="predicted"/>
<feature type="domain" description="Phosphatidic acid phosphatase type 2/haloperoxidase" evidence="2">
    <location>
        <begin position="76"/>
        <end position="176"/>
    </location>
</feature>
<comment type="caution">
    <text evidence="3">The sequence shown here is derived from an EMBL/GenBank/DDBJ whole genome shotgun (WGS) entry which is preliminary data.</text>
</comment>
<evidence type="ECO:0000313" key="3">
    <source>
        <dbReference type="EMBL" id="TMQ68644.1"/>
    </source>
</evidence>
<dbReference type="PANTHER" id="PTHR14969:SF13">
    <property type="entry name" value="AT30094P"/>
    <property type="match status" value="1"/>
</dbReference>
<feature type="transmembrane region" description="Helical" evidence="1">
    <location>
        <begin position="135"/>
        <end position="151"/>
    </location>
</feature>
<dbReference type="Proteomes" id="UP000316609">
    <property type="component" value="Unassembled WGS sequence"/>
</dbReference>
<accession>A0A538TYC4</accession>
<dbReference type="Gene3D" id="1.20.144.10">
    <property type="entry name" value="Phosphatidic acid phosphatase type 2/haloperoxidase"/>
    <property type="match status" value="1"/>
</dbReference>
<dbReference type="InterPro" id="IPR000326">
    <property type="entry name" value="PAP2/HPO"/>
</dbReference>
<keyword evidence="1" id="KW-0812">Transmembrane</keyword>